<dbReference type="Proteomes" id="UP001596512">
    <property type="component" value="Unassembled WGS sequence"/>
</dbReference>
<dbReference type="SUPFAM" id="SSF46894">
    <property type="entry name" value="C-terminal effector domain of the bipartite response regulators"/>
    <property type="match status" value="1"/>
</dbReference>
<dbReference type="PANTHER" id="PTHR33744">
    <property type="entry name" value="CARBOHYDRATE DIACID REGULATOR"/>
    <property type="match status" value="1"/>
</dbReference>
<accession>A0ABW2TG88</accession>
<evidence type="ECO:0000313" key="3">
    <source>
        <dbReference type="Proteomes" id="UP001596512"/>
    </source>
</evidence>
<proteinExistence type="predicted"/>
<keyword evidence="3" id="KW-1185">Reference proteome</keyword>
<comment type="caution">
    <text evidence="2">The sequence shown here is derived from an EMBL/GenBank/DDBJ whole genome shotgun (WGS) entry which is preliminary data.</text>
</comment>
<dbReference type="EMBL" id="JBHTEY010000004">
    <property type="protein sequence ID" value="MFC7612772.1"/>
    <property type="molecule type" value="Genomic_DNA"/>
</dbReference>
<sequence>MARAVDLRGLRHTLDRLAAGVGMSPPVSGLNLLPAALRRAQIARRCLAPGEHGAAAFGDRPLTTLVAGATKLARELARDVLADLLTLPSAEREVLLKTLQVWFAEHGSAKDAAERLFVHPNTVRYRIRRIQELTKRDLADPRGAAELYMAIETQRLAGA</sequence>
<protein>
    <submittedName>
        <fullName evidence="2">PucR family transcriptional regulator</fullName>
    </submittedName>
</protein>
<evidence type="ECO:0000259" key="1">
    <source>
        <dbReference type="Pfam" id="PF13556"/>
    </source>
</evidence>
<organism evidence="2 3">
    <name type="scientific">Actinokineospora soli</name>
    <dbReference type="NCBI Taxonomy" id="1048753"/>
    <lineage>
        <taxon>Bacteria</taxon>
        <taxon>Bacillati</taxon>
        <taxon>Actinomycetota</taxon>
        <taxon>Actinomycetes</taxon>
        <taxon>Pseudonocardiales</taxon>
        <taxon>Pseudonocardiaceae</taxon>
        <taxon>Actinokineospora</taxon>
    </lineage>
</organism>
<dbReference type="InterPro" id="IPR025736">
    <property type="entry name" value="PucR_C-HTH_dom"/>
</dbReference>
<dbReference type="Gene3D" id="1.10.10.2840">
    <property type="entry name" value="PucR C-terminal helix-turn-helix domain"/>
    <property type="match status" value="1"/>
</dbReference>
<dbReference type="Pfam" id="PF13556">
    <property type="entry name" value="HTH_30"/>
    <property type="match status" value="1"/>
</dbReference>
<gene>
    <name evidence="2" type="ORF">ACFQV2_03070</name>
</gene>
<evidence type="ECO:0000313" key="2">
    <source>
        <dbReference type="EMBL" id="MFC7612772.1"/>
    </source>
</evidence>
<name>A0ABW2TG88_9PSEU</name>
<feature type="domain" description="PucR C-terminal helix-turn-helix" evidence="1">
    <location>
        <begin position="95"/>
        <end position="152"/>
    </location>
</feature>
<dbReference type="InterPro" id="IPR051448">
    <property type="entry name" value="CdaR-like_regulators"/>
</dbReference>
<dbReference type="InterPro" id="IPR042070">
    <property type="entry name" value="PucR_C-HTH_sf"/>
</dbReference>
<dbReference type="InterPro" id="IPR016032">
    <property type="entry name" value="Sig_transdc_resp-reg_C-effctor"/>
</dbReference>
<dbReference type="PANTHER" id="PTHR33744:SF1">
    <property type="entry name" value="DNA-BINDING TRANSCRIPTIONAL ACTIVATOR ADER"/>
    <property type="match status" value="1"/>
</dbReference>
<reference evidence="3" key="1">
    <citation type="journal article" date="2019" name="Int. J. Syst. Evol. Microbiol.">
        <title>The Global Catalogue of Microorganisms (GCM) 10K type strain sequencing project: providing services to taxonomists for standard genome sequencing and annotation.</title>
        <authorList>
            <consortium name="The Broad Institute Genomics Platform"/>
            <consortium name="The Broad Institute Genome Sequencing Center for Infectious Disease"/>
            <person name="Wu L."/>
            <person name="Ma J."/>
        </authorList>
    </citation>
    <scope>NUCLEOTIDE SEQUENCE [LARGE SCALE GENOMIC DNA]</scope>
    <source>
        <strain evidence="3">JCM 17695</strain>
    </source>
</reference>